<reference evidence="1" key="1">
    <citation type="submission" date="2020-02" db="EMBL/GenBank/DDBJ databases">
        <authorList>
            <person name="Meier V. D."/>
        </authorList>
    </citation>
    <scope>NUCLEOTIDE SEQUENCE</scope>
    <source>
        <strain evidence="1">AVDCRST_MAG18</strain>
    </source>
</reference>
<evidence type="ECO:0000313" key="1">
    <source>
        <dbReference type="EMBL" id="CAA9575588.1"/>
    </source>
</evidence>
<dbReference type="AlphaFoldDB" id="A0A6J4VER1"/>
<sequence>MIALNLTHKDPVKRQIFGNKDFRIGLSHAINRQEIIDIGYVSQGEPWQSA</sequence>
<proteinExistence type="predicted"/>
<dbReference type="SUPFAM" id="SSF53850">
    <property type="entry name" value="Periplasmic binding protein-like II"/>
    <property type="match status" value="1"/>
</dbReference>
<gene>
    <name evidence="1" type="ORF">AVDCRST_MAG18-2505</name>
</gene>
<dbReference type="EMBL" id="CADCWN010000194">
    <property type="protein sequence ID" value="CAA9575588.1"/>
    <property type="molecule type" value="Genomic_DNA"/>
</dbReference>
<protein>
    <submittedName>
        <fullName evidence="1">Oligopeptide ABC transporter, periplasmic oligopeptide-binding protein OppA</fullName>
    </submittedName>
</protein>
<name>A0A6J4VER1_9BACT</name>
<feature type="non-terminal residue" evidence="1">
    <location>
        <position position="50"/>
    </location>
</feature>
<organism evidence="1">
    <name type="scientific">uncultured Thermomicrobiales bacterium</name>
    <dbReference type="NCBI Taxonomy" id="1645740"/>
    <lineage>
        <taxon>Bacteria</taxon>
        <taxon>Pseudomonadati</taxon>
        <taxon>Thermomicrobiota</taxon>
        <taxon>Thermomicrobia</taxon>
        <taxon>Thermomicrobiales</taxon>
        <taxon>environmental samples</taxon>
    </lineage>
</organism>
<dbReference type="Gene3D" id="3.10.105.10">
    <property type="entry name" value="Dipeptide-binding Protein, Domain 3"/>
    <property type="match status" value="1"/>
</dbReference>
<accession>A0A6J4VER1</accession>